<proteinExistence type="predicted"/>
<protein>
    <recommendedName>
        <fullName evidence="1">N-acetyltransferase domain-containing protein</fullName>
    </recommendedName>
</protein>
<sequence>MEGERTKKKVPRTSIALRRFREEDAAALAHWAGDDRILRYFDSLEELAGAGIHAARRHITEELAPNPSFMAICVEGGSLPAGAVSVTMLPYGRDLHRAELGYFVVPELWGRGIATAAVEVAARFAFQRWSHLERLDAVVDVANGASRRVLEKNGFVEEGLLRKYVHTRGRSRDVFMYALLRSDLLDLDDDGVF</sequence>
<reference evidence="2" key="1">
    <citation type="submission" date="2017-07" db="EMBL/GenBank/DDBJ databases">
        <title>Taro Niue Genome Assembly and Annotation.</title>
        <authorList>
            <person name="Atibalentja N."/>
            <person name="Keating K."/>
            <person name="Fields C.J."/>
        </authorList>
    </citation>
    <scope>NUCLEOTIDE SEQUENCE</scope>
    <source>
        <strain evidence="2">Niue_2</strain>
        <tissue evidence="2">Leaf</tissue>
    </source>
</reference>
<dbReference type="Proteomes" id="UP000652761">
    <property type="component" value="Unassembled WGS sequence"/>
</dbReference>
<dbReference type="InterPro" id="IPR016181">
    <property type="entry name" value="Acyl_CoA_acyltransferase"/>
</dbReference>
<gene>
    <name evidence="2" type="ORF">Taro_026371</name>
</gene>
<dbReference type="GO" id="GO:0016747">
    <property type="term" value="F:acyltransferase activity, transferring groups other than amino-acyl groups"/>
    <property type="evidence" value="ECO:0007669"/>
    <property type="project" value="InterPro"/>
</dbReference>
<dbReference type="InterPro" id="IPR000182">
    <property type="entry name" value="GNAT_dom"/>
</dbReference>
<keyword evidence="3" id="KW-1185">Reference proteome</keyword>
<evidence type="ECO:0000259" key="1">
    <source>
        <dbReference type="PROSITE" id="PS51186"/>
    </source>
</evidence>
<organism evidence="2 3">
    <name type="scientific">Colocasia esculenta</name>
    <name type="common">Wild taro</name>
    <name type="synonym">Arum esculentum</name>
    <dbReference type="NCBI Taxonomy" id="4460"/>
    <lineage>
        <taxon>Eukaryota</taxon>
        <taxon>Viridiplantae</taxon>
        <taxon>Streptophyta</taxon>
        <taxon>Embryophyta</taxon>
        <taxon>Tracheophyta</taxon>
        <taxon>Spermatophyta</taxon>
        <taxon>Magnoliopsida</taxon>
        <taxon>Liliopsida</taxon>
        <taxon>Araceae</taxon>
        <taxon>Aroideae</taxon>
        <taxon>Colocasieae</taxon>
        <taxon>Colocasia</taxon>
    </lineage>
</organism>
<dbReference type="PROSITE" id="PS51186">
    <property type="entry name" value="GNAT"/>
    <property type="match status" value="1"/>
</dbReference>
<dbReference type="PANTHER" id="PTHR46067:SF27">
    <property type="entry name" value="ACYL-COA N-ACYLTRANSFERASES (NAT) SUPERFAMILY PROTEIN"/>
    <property type="match status" value="1"/>
</dbReference>
<feature type="domain" description="N-acetyltransferase" evidence="1">
    <location>
        <begin position="15"/>
        <end position="181"/>
    </location>
</feature>
<dbReference type="PANTHER" id="PTHR46067">
    <property type="entry name" value="ACYL-COA N-ACYLTRANSFERASES (NAT) SUPERFAMILY PROTEIN"/>
    <property type="match status" value="1"/>
</dbReference>
<dbReference type="AlphaFoldDB" id="A0A843VBR3"/>
<name>A0A843VBR3_COLES</name>
<evidence type="ECO:0000313" key="3">
    <source>
        <dbReference type="Proteomes" id="UP000652761"/>
    </source>
</evidence>
<comment type="caution">
    <text evidence="2">The sequence shown here is derived from an EMBL/GenBank/DDBJ whole genome shotgun (WGS) entry which is preliminary data.</text>
</comment>
<dbReference type="Pfam" id="PF13302">
    <property type="entry name" value="Acetyltransf_3"/>
    <property type="match status" value="1"/>
</dbReference>
<dbReference type="OrthoDB" id="630895at2759"/>
<dbReference type="SUPFAM" id="SSF55729">
    <property type="entry name" value="Acyl-CoA N-acyltransferases (Nat)"/>
    <property type="match status" value="1"/>
</dbReference>
<evidence type="ECO:0000313" key="2">
    <source>
        <dbReference type="EMBL" id="MQL93718.1"/>
    </source>
</evidence>
<accession>A0A843VBR3</accession>
<dbReference type="Gene3D" id="3.40.630.30">
    <property type="match status" value="1"/>
</dbReference>
<dbReference type="EMBL" id="NMUH01001590">
    <property type="protein sequence ID" value="MQL93718.1"/>
    <property type="molecule type" value="Genomic_DNA"/>
</dbReference>